<comment type="subunit">
    <text evidence="9">Homohexamer.</text>
</comment>
<dbReference type="Gene3D" id="3.40.50.620">
    <property type="entry name" value="HUPs"/>
    <property type="match status" value="1"/>
</dbReference>
<comment type="catalytic activity">
    <reaction evidence="8 9">
        <text>(R)-4'-phosphopantetheine + ATP + H(+) = 3'-dephospho-CoA + diphosphate</text>
        <dbReference type="Rhea" id="RHEA:19801"/>
        <dbReference type="ChEBI" id="CHEBI:15378"/>
        <dbReference type="ChEBI" id="CHEBI:30616"/>
        <dbReference type="ChEBI" id="CHEBI:33019"/>
        <dbReference type="ChEBI" id="CHEBI:57328"/>
        <dbReference type="ChEBI" id="CHEBI:61723"/>
        <dbReference type="EC" id="2.7.7.3"/>
    </reaction>
</comment>
<gene>
    <name evidence="9 11" type="primary">coaD</name>
    <name evidence="11" type="ORF">NG895_15495</name>
</gene>
<comment type="similarity">
    <text evidence="9">Belongs to the bacterial CoaD family.</text>
</comment>
<evidence type="ECO:0000256" key="2">
    <source>
        <dbReference type="ARBA" id="ARBA00022679"/>
    </source>
</evidence>
<dbReference type="EMBL" id="JAMXLR010000055">
    <property type="protein sequence ID" value="MCO6045315.1"/>
    <property type="molecule type" value="Genomic_DNA"/>
</dbReference>
<organism evidence="11 12">
    <name type="scientific">Aeoliella straminimaris</name>
    <dbReference type="NCBI Taxonomy" id="2954799"/>
    <lineage>
        <taxon>Bacteria</taxon>
        <taxon>Pseudomonadati</taxon>
        <taxon>Planctomycetota</taxon>
        <taxon>Planctomycetia</taxon>
        <taxon>Pirellulales</taxon>
        <taxon>Lacipirellulaceae</taxon>
        <taxon>Aeoliella</taxon>
    </lineage>
</organism>
<feature type="binding site" evidence="9">
    <location>
        <begin position="124"/>
        <end position="130"/>
    </location>
    <ligand>
        <name>ATP</name>
        <dbReference type="ChEBI" id="CHEBI:30616"/>
    </ligand>
</feature>
<feature type="binding site" evidence="9">
    <location>
        <position position="99"/>
    </location>
    <ligand>
        <name>ATP</name>
        <dbReference type="ChEBI" id="CHEBI:30616"/>
    </ligand>
</feature>
<dbReference type="Pfam" id="PF01467">
    <property type="entry name" value="CTP_transf_like"/>
    <property type="match status" value="1"/>
</dbReference>
<feature type="binding site" evidence="9">
    <location>
        <position position="74"/>
    </location>
    <ligand>
        <name>substrate</name>
    </ligand>
</feature>
<keyword evidence="4 9" id="KW-0547">Nucleotide-binding</keyword>
<keyword evidence="1 9" id="KW-0963">Cytoplasm</keyword>
<dbReference type="Proteomes" id="UP001155241">
    <property type="component" value="Unassembled WGS sequence"/>
</dbReference>
<dbReference type="PANTHER" id="PTHR21342:SF1">
    <property type="entry name" value="PHOSPHOPANTETHEINE ADENYLYLTRANSFERASE"/>
    <property type="match status" value="1"/>
</dbReference>
<accession>A0A9X2FAI9</accession>
<feature type="binding site" evidence="9">
    <location>
        <position position="18"/>
    </location>
    <ligand>
        <name>ATP</name>
        <dbReference type="ChEBI" id="CHEBI:30616"/>
    </ligand>
</feature>
<evidence type="ECO:0000259" key="10">
    <source>
        <dbReference type="Pfam" id="PF01467"/>
    </source>
</evidence>
<keyword evidence="3 9" id="KW-0548">Nucleotidyltransferase</keyword>
<evidence type="ECO:0000256" key="6">
    <source>
        <dbReference type="ARBA" id="ARBA00022842"/>
    </source>
</evidence>
<feature type="site" description="Transition state stabilizer" evidence="9">
    <location>
        <position position="18"/>
    </location>
</feature>
<evidence type="ECO:0000256" key="4">
    <source>
        <dbReference type="ARBA" id="ARBA00022741"/>
    </source>
</evidence>
<comment type="subcellular location">
    <subcellularLocation>
        <location evidence="9">Cytoplasm</location>
    </subcellularLocation>
</comment>
<keyword evidence="2 9" id="KW-0808">Transferase</keyword>
<evidence type="ECO:0000256" key="5">
    <source>
        <dbReference type="ARBA" id="ARBA00022840"/>
    </source>
</evidence>
<dbReference type="PANTHER" id="PTHR21342">
    <property type="entry name" value="PHOSPHOPANTETHEINE ADENYLYLTRANSFERASE"/>
    <property type="match status" value="1"/>
</dbReference>
<dbReference type="HAMAP" id="MF_00151">
    <property type="entry name" value="PPAT_bact"/>
    <property type="match status" value="1"/>
</dbReference>
<dbReference type="RefSeq" id="WP_252853431.1">
    <property type="nucleotide sequence ID" value="NZ_JAMXLR010000055.1"/>
</dbReference>
<feature type="binding site" evidence="9">
    <location>
        <begin position="89"/>
        <end position="91"/>
    </location>
    <ligand>
        <name>ATP</name>
        <dbReference type="ChEBI" id="CHEBI:30616"/>
    </ligand>
</feature>
<evidence type="ECO:0000313" key="12">
    <source>
        <dbReference type="Proteomes" id="UP001155241"/>
    </source>
</evidence>
<dbReference type="PRINTS" id="PR01020">
    <property type="entry name" value="LPSBIOSNTHSS"/>
</dbReference>
<dbReference type="SUPFAM" id="SSF52374">
    <property type="entry name" value="Nucleotidylyl transferase"/>
    <property type="match status" value="1"/>
</dbReference>
<sequence>MSRRAVYTGSFDPITLGHLNIIQRSSRLVDELVVGVGINIEKQSLFTADERVTLIERVTADLPNVIVKQFNGLAVTFVRDCRARVIVRGVRSLSDIETEFTMTLANRKLDPDIETVFLMADEEFTHVSSSLIKQITSLAGDAELARFVPESIVSDLRAKLADDQLAVPEDSR</sequence>
<evidence type="ECO:0000256" key="8">
    <source>
        <dbReference type="ARBA" id="ARBA00029346"/>
    </source>
</evidence>
<feature type="binding site" evidence="9">
    <location>
        <begin position="10"/>
        <end position="11"/>
    </location>
    <ligand>
        <name>ATP</name>
        <dbReference type="ChEBI" id="CHEBI:30616"/>
    </ligand>
</feature>
<comment type="caution">
    <text evidence="11">The sequence shown here is derived from an EMBL/GenBank/DDBJ whole genome shotgun (WGS) entry which is preliminary data.</text>
</comment>
<keyword evidence="12" id="KW-1185">Reference proteome</keyword>
<keyword evidence="6 9" id="KW-0460">Magnesium</keyword>
<dbReference type="NCBIfam" id="TIGR01510">
    <property type="entry name" value="coaD_prev_kdtB"/>
    <property type="match status" value="1"/>
</dbReference>
<keyword evidence="7 9" id="KW-0173">Coenzyme A biosynthesis</keyword>
<evidence type="ECO:0000256" key="9">
    <source>
        <dbReference type="HAMAP-Rule" id="MF_00151"/>
    </source>
</evidence>
<comment type="pathway">
    <text evidence="9">Cofactor biosynthesis; coenzyme A biosynthesis; CoA from (R)-pantothenate: step 4/5.</text>
</comment>
<dbReference type="EC" id="2.7.7.3" evidence="9"/>
<comment type="cofactor">
    <cofactor evidence="9">
        <name>Mg(2+)</name>
        <dbReference type="ChEBI" id="CHEBI:18420"/>
    </cofactor>
</comment>
<dbReference type="NCBIfam" id="TIGR00125">
    <property type="entry name" value="cyt_tran_rel"/>
    <property type="match status" value="1"/>
</dbReference>
<feature type="binding site" evidence="9">
    <location>
        <position position="42"/>
    </location>
    <ligand>
        <name>substrate</name>
    </ligand>
</feature>
<dbReference type="InterPro" id="IPR004821">
    <property type="entry name" value="Cyt_trans-like"/>
</dbReference>
<dbReference type="AlphaFoldDB" id="A0A9X2FAI9"/>
<dbReference type="GO" id="GO:0005524">
    <property type="term" value="F:ATP binding"/>
    <property type="evidence" value="ECO:0007669"/>
    <property type="project" value="UniProtKB-KW"/>
</dbReference>
<protein>
    <recommendedName>
        <fullName evidence="9">Phosphopantetheine adenylyltransferase</fullName>
        <ecNumber evidence="9">2.7.7.3</ecNumber>
    </recommendedName>
    <alternativeName>
        <fullName evidence="9">Dephospho-CoA pyrophosphorylase</fullName>
    </alternativeName>
    <alternativeName>
        <fullName evidence="9">Pantetheine-phosphate adenylyltransferase</fullName>
        <shortName evidence="9">PPAT</shortName>
    </alternativeName>
</protein>
<dbReference type="GO" id="GO:0004595">
    <property type="term" value="F:pantetheine-phosphate adenylyltransferase activity"/>
    <property type="evidence" value="ECO:0007669"/>
    <property type="project" value="UniProtKB-UniRule"/>
</dbReference>
<evidence type="ECO:0000256" key="1">
    <source>
        <dbReference type="ARBA" id="ARBA00022490"/>
    </source>
</evidence>
<dbReference type="GO" id="GO:0005737">
    <property type="term" value="C:cytoplasm"/>
    <property type="evidence" value="ECO:0007669"/>
    <property type="project" value="UniProtKB-SubCell"/>
</dbReference>
<dbReference type="CDD" id="cd02163">
    <property type="entry name" value="PPAT"/>
    <property type="match status" value="1"/>
</dbReference>
<proteinExistence type="inferred from homology"/>
<evidence type="ECO:0000256" key="7">
    <source>
        <dbReference type="ARBA" id="ARBA00022993"/>
    </source>
</evidence>
<reference evidence="11" key="1">
    <citation type="submission" date="2022-06" db="EMBL/GenBank/DDBJ databases">
        <title>Aeoliella straminimaris, a novel planctomycete from sediments.</title>
        <authorList>
            <person name="Vitorino I.R."/>
            <person name="Lage O.M."/>
        </authorList>
    </citation>
    <scope>NUCLEOTIDE SEQUENCE</scope>
    <source>
        <strain evidence="11">ICT_H6.2</strain>
    </source>
</reference>
<evidence type="ECO:0000313" key="11">
    <source>
        <dbReference type="EMBL" id="MCO6045315.1"/>
    </source>
</evidence>
<name>A0A9X2FAI9_9BACT</name>
<dbReference type="InterPro" id="IPR001980">
    <property type="entry name" value="PPAT"/>
</dbReference>
<comment type="function">
    <text evidence="9">Reversibly transfers an adenylyl group from ATP to 4'-phosphopantetheine, yielding dephospho-CoA (dPCoA) and pyrophosphate.</text>
</comment>
<feature type="domain" description="Cytidyltransferase-like" evidence="10">
    <location>
        <begin position="6"/>
        <end position="134"/>
    </location>
</feature>
<feature type="binding site" evidence="9">
    <location>
        <position position="88"/>
    </location>
    <ligand>
        <name>substrate</name>
    </ligand>
</feature>
<dbReference type="InterPro" id="IPR014729">
    <property type="entry name" value="Rossmann-like_a/b/a_fold"/>
</dbReference>
<keyword evidence="5 9" id="KW-0067">ATP-binding</keyword>
<dbReference type="GO" id="GO:0015937">
    <property type="term" value="P:coenzyme A biosynthetic process"/>
    <property type="evidence" value="ECO:0007669"/>
    <property type="project" value="UniProtKB-UniRule"/>
</dbReference>
<feature type="binding site" evidence="9">
    <location>
        <position position="10"/>
    </location>
    <ligand>
        <name>substrate</name>
    </ligand>
</feature>
<evidence type="ECO:0000256" key="3">
    <source>
        <dbReference type="ARBA" id="ARBA00022695"/>
    </source>
</evidence>